<comment type="caution">
    <text evidence="1">The sequence shown here is derived from an EMBL/GenBank/DDBJ whole genome shotgun (WGS) entry which is preliminary data.</text>
</comment>
<evidence type="ECO:0000313" key="2">
    <source>
        <dbReference type="Proteomes" id="UP001206595"/>
    </source>
</evidence>
<name>A0AAD5EG79_UMBRA</name>
<dbReference type="AlphaFoldDB" id="A0AAD5EG79"/>
<accession>A0AAD5EG79</accession>
<sequence>MKSLPIPKYFRKEDPEYWLRMFESTAKVQDWTTDMDKLMVLPTFFKSEVRAWFYDEKFTEFDQFSSAFVERFRPKMSKYVPLKKLLSIKKKSNEAARDYNNHFRQ</sequence>
<reference evidence="1" key="2">
    <citation type="journal article" date="2022" name="Proc. Natl. Acad. Sci. U.S.A.">
        <title>Diploid-dominant life cycles characterize the early evolution of Fungi.</title>
        <authorList>
            <person name="Amses K.R."/>
            <person name="Simmons D.R."/>
            <person name="Longcore J.E."/>
            <person name="Mondo S.J."/>
            <person name="Seto K."/>
            <person name="Jeronimo G.H."/>
            <person name="Bonds A.E."/>
            <person name="Quandt C.A."/>
            <person name="Davis W.J."/>
            <person name="Chang Y."/>
            <person name="Federici B.A."/>
            <person name="Kuo A."/>
            <person name="LaButti K."/>
            <person name="Pangilinan J."/>
            <person name="Andreopoulos W."/>
            <person name="Tritt A."/>
            <person name="Riley R."/>
            <person name="Hundley H."/>
            <person name="Johnson J."/>
            <person name="Lipzen A."/>
            <person name="Barry K."/>
            <person name="Lang B.F."/>
            <person name="Cuomo C.A."/>
            <person name="Buchler N.E."/>
            <person name="Grigoriev I.V."/>
            <person name="Spatafora J.W."/>
            <person name="Stajich J.E."/>
            <person name="James T.Y."/>
        </authorList>
    </citation>
    <scope>NUCLEOTIDE SEQUENCE</scope>
    <source>
        <strain evidence="1">AG</strain>
    </source>
</reference>
<dbReference type="Proteomes" id="UP001206595">
    <property type="component" value="Unassembled WGS sequence"/>
</dbReference>
<organism evidence="1 2">
    <name type="scientific">Umbelopsis ramanniana AG</name>
    <dbReference type="NCBI Taxonomy" id="1314678"/>
    <lineage>
        <taxon>Eukaryota</taxon>
        <taxon>Fungi</taxon>
        <taxon>Fungi incertae sedis</taxon>
        <taxon>Mucoromycota</taxon>
        <taxon>Mucoromycotina</taxon>
        <taxon>Umbelopsidomycetes</taxon>
        <taxon>Umbelopsidales</taxon>
        <taxon>Umbelopsidaceae</taxon>
        <taxon>Umbelopsis</taxon>
    </lineage>
</organism>
<evidence type="ECO:0000313" key="1">
    <source>
        <dbReference type="EMBL" id="KAI8583163.1"/>
    </source>
</evidence>
<keyword evidence="2" id="KW-1185">Reference proteome</keyword>
<dbReference type="RefSeq" id="XP_051448167.1">
    <property type="nucleotide sequence ID" value="XM_051592890.1"/>
</dbReference>
<proteinExistence type="predicted"/>
<gene>
    <name evidence="1" type="ORF">K450DRAFT_268687</name>
</gene>
<dbReference type="EMBL" id="MU620897">
    <property type="protein sequence ID" value="KAI8583163.1"/>
    <property type="molecule type" value="Genomic_DNA"/>
</dbReference>
<reference evidence="1" key="1">
    <citation type="submission" date="2021-06" db="EMBL/GenBank/DDBJ databases">
        <authorList>
            <consortium name="DOE Joint Genome Institute"/>
            <person name="Mondo S.J."/>
            <person name="Amses K.R."/>
            <person name="Simmons D.R."/>
            <person name="Longcore J.E."/>
            <person name="Seto K."/>
            <person name="Alves G.H."/>
            <person name="Bonds A.E."/>
            <person name="Quandt C.A."/>
            <person name="Davis W.J."/>
            <person name="Chang Y."/>
            <person name="Letcher P.M."/>
            <person name="Powell M.J."/>
            <person name="Kuo A."/>
            <person name="Labutti K."/>
            <person name="Pangilinan J."/>
            <person name="Andreopoulos W."/>
            <person name="Tritt A."/>
            <person name="Riley R."/>
            <person name="Hundley H."/>
            <person name="Johnson J."/>
            <person name="Lipzen A."/>
            <person name="Barry K."/>
            <person name="Berbee M.L."/>
            <person name="Buchler N.E."/>
            <person name="Grigoriev I.V."/>
            <person name="Spatafora J.W."/>
            <person name="Stajich J.E."/>
            <person name="James T.Y."/>
        </authorList>
    </citation>
    <scope>NUCLEOTIDE SEQUENCE</scope>
    <source>
        <strain evidence="1">AG</strain>
    </source>
</reference>
<protein>
    <recommendedName>
        <fullName evidence="3">Retrotransposon gag domain-containing protein</fullName>
    </recommendedName>
</protein>
<dbReference type="GeneID" id="75918232"/>
<evidence type="ECO:0008006" key="3">
    <source>
        <dbReference type="Google" id="ProtNLM"/>
    </source>
</evidence>